<dbReference type="PANTHER" id="PTHR13900:SF0">
    <property type="entry name" value="TRANSCRIPTION INITIATION FACTOR TFIID SUBUNIT 1"/>
    <property type="match status" value="1"/>
</dbReference>
<evidence type="ECO:0000313" key="10">
    <source>
        <dbReference type="Proteomes" id="UP000070444"/>
    </source>
</evidence>
<feature type="region of interest" description="Disordered" evidence="5">
    <location>
        <begin position="1050"/>
        <end position="1113"/>
    </location>
</feature>
<accession>A0A137P388</accession>
<evidence type="ECO:0000313" key="9">
    <source>
        <dbReference type="EMBL" id="KXN69496.1"/>
    </source>
</evidence>
<dbReference type="InterPro" id="IPR009067">
    <property type="entry name" value="TAF_II_230-bd"/>
</dbReference>
<evidence type="ECO:0000259" key="8">
    <source>
        <dbReference type="Pfam" id="PF15288"/>
    </source>
</evidence>
<dbReference type="STRING" id="796925.A0A137P388"/>
<dbReference type="OMA" id="GEKTWQQ"/>
<comment type="subcellular location">
    <subcellularLocation>
        <location evidence="1">Nucleus</location>
    </subcellularLocation>
</comment>
<evidence type="ECO:0008006" key="11">
    <source>
        <dbReference type="Google" id="ProtNLM"/>
    </source>
</evidence>
<protein>
    <recommendedName>
        <fullName evidence="11">Transcription initiation factor TFIID subunit 1 histone acetyltransferase domain-containing protein</fullName>
    </recommendedName>
</protein>
<sequence>MSNLGGFLFGNIDDSGRLEGDVDDELRETFEKMGDGSLAPLLGNIFNLDIDDQNDDDDDEDDSKKISKARSIQEGTILPSASAIDYTDFEELAKEEIKEKKQAAYNKNAESLFSRSMVKKTLLSDEDDNYDDEEPPQPPPIQPISIVNNQTKPAEPIKVDIKKLYPAFEKNSILKFSSLFMKPPEKKFKSGHNIKKIDLNTFKVPEPSGSMDSKNLLSDPNYSPKTKPQSVLDKFCPPSITQKKATISVPEYSEPEPISINEFPPDAYIPNNQYLVDWENWEDNIIWDADAPREPSRKQADKPLLGRLLKYQNNELEEGDWDQRIVWDCDTESANKMVYPLTMDLNDTNMLFDIIVKKDDRGGNSKNSDFDSRGVKLLKKAKKMGGNRDLNFIGDIDYAAEELDRYNLSNDLYYEATKDVKNQRVRQTFGMLMVQHSLPAMQLHPSFFKTRLTKVDLRNFHRPKIHFSHNTPITFSKIRTFKKKKGKKAKDELMSSCKDLTLKDNTNIVLIEYSEQFPPILSNPGMGSILVNYYRKKSGNDQYVPESDYGEPIILDMADATPFLNFGDVEAGETISGLYNGLIRAPLFRHKPKTNDFLLVKHTFKNKVKYYLRNIPVIYVSGQTYPITEVPGPHSRKITSTIKNRLQVAAFRLIKKSPFHRLDISSLVKRFPEYSEPQIRQRLKEFTEFHRKGSNSGHWSLKPTIELPDEEKLRQMLTPETICLYESMLAGQRHLQDSGYGRSVEDDDNEESMSKLDIEEQLAPWITTRNFVNASQGKAMLRLYGEGDPTARGEGFNLIRVSMKDIFLREGESAEEKLAEIEARPKSAHRYNVAEQQQIYREEITRIWNAQKNSLSSEADIDLSESDSDDQAEKEFDYYNRKSNALLLNQTNSPSVGMSDKHLLDDDDDISVTGSILSRVSTKHKNKVLTIKRRIRDASGNLVWKSQTVKNTAVIQAYLRNRRIIEESIARETTQPITEVERQQLVQKRLRERLDMLKSSAVVRSDLDPNTKKASAGGTIPTHLPNKPRKELIRRCGNCGQLGHMKTNRKCPMFKEMNGGGSSPGVSTPESTRNQQDRPASQDPNPHGSNIPSKLRINAFSANEESNEDYDTN</sequence>
<feature type="compositionally biased region" description="Polar residues" evidence="5">
    <location>
        <begin position="210"/>
        <end position="229"/>
    </location>
</feature>
<proteinExistence type="predicted"/>
<dbReference type="InterPro" id="IPR041670">
    <property type="entry name" value="Znf-CCHC_6"/>
</dbReference>
<feature type="compositionally biased region" description="Polar residues" evidence="5">
    <location>
        <begin position="1064"/>
        <end position="1092"/>
    </location>
</feature>
<dbReference type="InterPro" id="IPR036741">
    <property type="entry name" value="TAFII-230_TBP-bd_sf"/>
</dbReference>
<organism evidence="9 10">
    <name type="scientific">Conidiobolus coronatus (strain ATCC 28846 / CBS 209.66 / NRRL 28638)</name>
    <name type="common">Delacroixia coronata</name>
    <dbReference type="NCBI Taxonomy" id="796925"/>
    <lineage>
        <taxon>Eukaryota</taxon>
        <taxon>Fungi</taxon>
        <taxon>Fungi incertae sedis</taxon>
        <taxon>Zoopagomycota</taxon>
        <taxon>Entomophthoromycotina</taxon>
        <taxon>Entomophthoromycetes</taxon>
        <taxon>Entomophthorales</taxon>
        <taxon>Ancylistaceae</taxon>
        <taxon>Conidiobolus</taxon>
    </lineage>
</organism>
<dbReference type="SUPFAM" id="SSF47055">
    <property type="entry name" value="TAF(II)230 TBP-binding fragment"/>
    <property type="match status" value="1"/>
</dbReference>
<feature type="domain" description="Zinc knuckle" evidence="8">
    <location>
        <begin position="1035"/>
        <end position="1057"/>
    </location>
</feature>
<keyword evidence="10" id="KW-1185">Reference proteome</keyword>
<evidence type="ECO:0000259" key="7">
    <source>
        <dbReference type="Pfam" id="PF12157"/>
    </source>
</evidence>
<dbReference type="GO" id="GO:0004402">
    <property type="term" value="F:histone acetyltransferase activity"/>
    <property type="evidence" value="ECO:0007669"/>
    <property type="project" value="InterPro"/>
</dbReference>
<dbReference type="InterPro" id="IPR022591">
    <property type="entry name" value="TAF1_HAT_dom"/>
</dbReference>
<feature type="region of interest" description="Disordered" evidence="5">
    <location>
        <begin position="50"/>
        <end position="71"/>
    </location>
</feature>
<dbReference type="GO" id="GO:0005669">
    <property type="term" value="C:transcription factor TFIID complex"/>
    <property type="evidence" value="ECO:0007669"/>
    <property type="project" value="InterPro"/>
</dbReference>
<reference evidence="9 10" key="1">
    <citation type="journal article" date="2015" name="Genome Biol. Evol.">
        <title>Phylogenomic analyses indicate that early fungi evolved digesting cell walls of algal ancestors of land plants.</title>
        <authorList>
            <person name="Chang Y."/>
            <person name="Wang S."/>
            <person name="Sekimoto S."/>
            <person name="Aerts A.L."/>
            <person name="Choi C."/>
            <person name="Clum A."/>
            <person name="LaButti K.M."/>
            <person name="Lindquist E.A."/>
            <person name="Yee Ngan C."/>
            <person name="Ohm R.A."/>
            <person name="Salamov A.A."/>
            <person name="Grigoriev I.V."/>
            <person name="Spatafora J.W."/>
            <person name="Berbee M.L."/>
        </authorList>
    </citation>
    <scope>NUCLEOTIDE SEQUENCE [LARGE SCALE GENOMIC DNA]</scope>
    <source>
        <strain evidence="9 10">NRRL 28638</strain>
    </source>
</reference>
<feature type="region of interest" description="Disordered" evidence="5">
    <location>
        <begin position="126"/>
        <end position="147"/>
    </location>
</feature>
<dbReference type="GO" id="GO:0016251">
    <property type="term" value="F:RNA polymerase II general transcription initiation factor activity"/>
    <property type="evidence" value="ECO:0007669"/>
    <property type="project" value="InterPro"/>
</dbReference>
<dbReference type="InterPro" id="IPR040240">
    <property type="entry name" value="TAF1"/>
</dbReference>
<keyword evidence="4" id="KW-0539">Nucleus</keyword>
<dbReference type="EMBL" id="KQ964532">
    <property type="protein sequence ID" value="KXN69496.1"/>
    <property type="molecule type" value="Genomic_DNA"/>
</dbReference>
<keyword evidence="3" id="KW-0804">Transcription</keyword>
<evidence type="ECO:0000256" key="2">
    <source>
        <dbReference type="ARBA" id="ARBA00023015"/>
    </source>
</evidence>
<dbReference type="Pfam" id="PF12157">
    <property type="entry name" value="DUF3591"/>
    <property type="match status" value="1"/>
</dbReference>
<evidence type="ECO:0000256" key="3">
    <source>
        <dbReference type="ARBA" id="ARBA00023163"/>
    </source>
</evidence>
<feature type="domain" description="Transcription initiation factor TFIID subunit 1 histone acetyltransferase" evidence="7">
    <location>
        <begin position="406"/>
        <end position="855"/>
    </location>
</feature>
<feature type="compositionally biased region" description="Acidic residues" evidence="5">
    <location>
        <begin position="50"/>
        <end position="61"/>
    </location>
</feature>
<dbReference type="Proteomes" id="UP000070444">
    <property type="component" value="Unassembled WGS sequence"/>
</dbReference>
<dbReference type="Pfam" id="PF15288">
    <property type="entry name" value="zf-CCHC_6"/>
    <property type="match status" value="1"/>
</dbReference>
<dbReference type="Pfam" id="PF09247">
    <property type="entry name" value="TBP-binding"/>
    <property type="match status" value="1"/>
</dbReference>
<keyword evidence="2" id="KW-0805">Transcription regulation</keyword>
<evidence type="ECO:0000256" key="4">
    <source>
        <dbReference type="ARBA" id="ARBA00023242"/>
    </source>
</evidence>
<dbReference type="GO" id="GO:0051123">
    <property type="term" value="P:RNA polymerase II preinitiation complex assembly"/>
    <property type="evidence" value="ECO:0007669"/>
    <property type="project" value="TreeGrafter"/>
</dbReference>
<dbReference type="PANTHER" id="PTHR13900">
    <property type="entry name" value="TRANSCRIPTION INITIATION FACTOR TFIID"/>
    <property type="match status" value="1"/>
</dbReference>
<evidence type="ECO:0000256" key="5">
    <source>
        <dbReference type="SAM" id="MobiDB-lite"/>
    </source>
</evidence>
<evidence type="ECO:0000256" key="1">
    <source>
        <dbReference type="ARBA" id="ARBA00004123"/>
    </source>
</evidence>
<dbReference type="GO" id="GO:0017025">
    <property type="term" value="F:TBP-class protein binding"/>
    <property type="evidence" value="ECO:0007669"/>
    <property type="project" value="InterPro"/>
</dbReference>
<feature type="domain" description="TAFII-230 TBP-binding" evidence="6">
    <location>
        <begin position="3"/>
        <end position="33"/>
    </location>
</feature>
<name>A0A137P388_CONC2</name>
<feature type="region of interest" description="Disordered" evidence="5">
    <location>
        <begin position="208"/>
        <end position="231"/>
    </location>
</feature>
<gene>
    <name evidence="9" type="ORF">CONCODRAFT_8067</name>
</gene>
<evidence type="ECO:0000259" key="6">
    <source>
        <dbReference type="Pfam" id="PF09247"/>
    </source>
</evidence>
<feature type="region of interest" description="Disordered" evidence="5">
    <location>
        <begin position="1003"/>
        <end position="1026"/>
    </location>
</feature>
<dbReference type="AlphaFoldDB" id="A0A137P388"/>
<feature type="compositionally biased region" description="Acidic residues" evidence="5">
    <location>
        <begin position="126"/>
        <end position="135"/>
    </location>
</feature>
<dbReference type="OrthoDB" id="5752at2759"/>